<comment type="subcellular location">
    <subcellularLocation>
        <location evidence="1">Membrane</location>
        <topology evidence="1">Single-pass membrane protein</topology>
    </subcellularLocation>
</comment>
<proteinExistence type="predicted"/>
<feature type="region of interest" description="Disordered" evidence="5">
    <location>
        <begin position="188"/>
        <end position="217"/>
    </location>
</feature>
<feature type="region of interest" description="Disordered" evidence="5">
    <location>
        <begin position="48"/>
        <end position="97"/>
    </location>
</feature>
<evidence type="ECO:0000313" key="8">
    <source>
        <dbReference type="Proteomes" id="UP000054302"/>
    </source>
</evidence>
<evidence type="ECO:0000256" key="5">
    <source>
        <dbReference type="SAM" id="MobiDB-lite"/>
    </source>
</evidence>
<keyword evidence="4 6" id="KW-0472">Membrane</keyword>
<evidence type="ECO:0000313" key="7">
    <source>
        <dbReference type="EMBL" id="KIV95945.1"/>
    </source>
</evidence>
<evidence type="ECO:0000256" key="3">
    <source>
        <dbReference type="ARBA" id="ARBA00022989"/>
    </source>
</evidence>
<dbReference type="VEuPathDB" id="FungiDB:PV10_03536"/>
<accession>A0A0D1X2F2</accession>
<feature type="compositionally biased region" description="Polar residues" evidence="5">
    <location>
        <begin position="200"/>
        <end position="209"/>
    </location>
</feature>
<dbReference type="InterPro" id="IPR051694">
    <property type="entry name" value="Immunoregulatory_rcpt-like"/>
</dbReference>
<dbReference type="GO" id="GO:0016020">
    <property type="term" value="C:membrane"/>
    <property type="evidence" value="ECO:0007669"/>
    <property type="project" value="UniProtKB-SubCell"/>
</dbReference>
<dbReference type="GO" id="GO:0071944">
    <property type="term" value="C:cell periphery"/>
    <property type="evidence" value="ECO:0007669"/>
    <property type="project" value="UniProtKB-ARBA"/>
</dbReference>
<reference evidence="7 8" key="1">
    <citation type="submission" date="2015-01" db="EMBL/GenBank/DDBJ databases">
        <title>The Genome Sequence of Exophiala mesophila CBS40295.</title>
        <authorList>
            <consortium name="The Broad Institute Genomics Platform"/>
            <person name="Cuomo C."/>
            <person name="de Hoog S."/>
            <person name="Gorbushina A."/>
            <person name="Stielow B."/>
            <person name="Teixiera M."/>
            <person name="Abouelleil A."/>
            <person name="Chapman S.B."/>
            <person name="Priest M."/>
            <person name="Young S.K."/>
            <person name="Wortman J."/>
            <person name="Nusbaum C."/>
            <person name="Birren B."/>
        </authorList>
    </citation>
    <scope>NUCLEOTIDE SEQUENCE [LARGE SCALE GENOMIC DNA]</scope>
    <source>
        <strain evidence="7 8">CBS 40295</strain>
    </source>
</reference>
<dbReference type="HOGENOM" id="CLU_727624_0_0_1"/>
<name>A0A0D1X2F2_EXOME</name>
<evidence type="ECO:0000256" key="1">
    <source>
        <dbReference type="ARBA" id="ARBA00004167"/>
    </source>
</evidence>
<protein>
    <submittedName>
        <fullName evidence="7">Uncharacterized protein</fullName>
    </submittedName>
</protein>
<dbReference type="OrthoDB" id="4160305at2759"/>
<sequence>MAPGPSDEGFTGITATDGPSTSALNGAIASFQSEFSITNNRFGGASASATGTGVSSGTSATSATGSVPTTLSTITSPASDGSASTTGAASGTAGNAASNTSNGAVIVENTSCSGISCSSGLKAAVAVPVVVAAIAICALIFFFIRRRNRRAAGGVISEKRPNKKNKKWSRHLRVFSFDAELLMGGRFSSTNSIRSRDPSLRSQNNSRNGAHSAEPSLHSIEEVAPPYRDAVSHATPASPSPLRNVHAVSGAADPIPRSASAATAPPPYGSIVGNIERSETPASSVRNPFADSTPVSPVDGSPFNDPPENENRPPLSRNSSMYQSVTADDASEVASIRQAQVGRSVSARQVSSDRS</sequence>
<keyword evidence="2 6" id="KW-0812">Transmembrane</keyword>
<dbReference type="EMBL" id="KN847521">
    <property type="protein sequence ID" value="KIV95945.1"/>
    <property type="molecule type" value="Genomic_DNA"/>
</dbReference>
<evidence type="ECO:0000256" key="4">
    <source>
        <dbReference type="ARBA" id="ARBA00023136"/>
    </source>
</evidence>
<dbReference type="GeneID" id="27321381"/>
<gene>
    <name evidence="7" type="ORF">PV10_03536</name>
</gene>
<evidence type="ECO:0000256" key="2">
    <source>
        <dbReference type="ARBA" id="ARBA00022692"/>
    </source>
</evidence>
<dbReference type="AlphaFoldDB" id="A0A0D1X2F2"/>
<dbReference type="PANTHER" id="PTHR15549:SF26">
    <property type="entry name" value="AXIAL BUDDING PATTERN PROTEIN 2-RELATED"/>
    <property type="match status" value="1"/>
</dbReference>
<dbReference type="OMA" id="AISHGHT"/>
<dbReference type="Proteomes" id="UP000054302">
    <property type="component" value="Unassembled WGS sequence"/>
</dbReference>
<dbReference type="RefSeq" id="XP_016227519.1">
    <property type="nucleotide sequence ID" value="XM_016368001.1"/>
</dbReference>
<dbReference type="PANTHER" id="PTHR15549">
    <property type="entry name" value="PAIRED IMMUNOGLOBULIN-LIKE TYPE 2 RECEPTOR"/>
    <property type="match status" value="1"/>
</dbReference>
<feature type="compositionally biased region" description="Polar residues" evidence="5">
    <location>
        <begin position="337"/>
        <end position="355"/>
    </location>
</feature>
<keyword evidence="3 6" id="KW-1133">Transmembrane helix</keyword>
<feature type="compositionally biased region" description="Polar residues" evidence="5">
    <location>
        <begin position="316"/>
        <end position="326"/>
    </location>
</feature>
<keyword evidence="8" id="KW-1185">Reference proteome</keyword>
<feature type="region of interest" description="Disordered" evidence="5">
    <location>
        <begin position="279"/>
        <end position="355"/>
    </location>
</feature>
<evidence type="ECO:0000256" key="6">
    <source>
        <dbReference type="SAM" id="Phobius"/>
    </source>
</evidence>
<feature type="transmembrane region" description="Helical" evidence="6">
    <location>
        <begin position="123"/>
        <end position="144"/>
    </location>
</feature>
<organism evidence="7 8">
    <name type="scientific">Exophiala mesophila</name>
    <name type="common">Black yeast-like fungus</name>
    <dbReference type="NCBI Taxonomy" id="212818"/>
    <lineage>
        <taxon>Eukaryota</taxon>
        <taxon>Fungi</taxon>
        <taxon>Dikarya</taxon>
        <taxon>Ascomycota</taxon>
        <taxon>Pezizomycotina</taxon>
        <taxon>Eurotiomycetes</taxon>
        <taxon>Chaetothyriomycetidae</taxon>
        <taxon>Chaetothyriales</taxon>
        <taxon>Herpotrichiellaceae</taxon>
        <taxon>Exophiala</taxon>
    </lineage>
</organism>